<name>A0AAV8YCB6_9CUCU</name>
<keyword evidence="5 10" id="KW-0863">Zinc-finger</keyword>
<evidence type="ECO:0000256" key="5">
    <source>
        <dbReference type="ARBA" id="ARBA00022771"/>
    </source>
</evidence>
<dbReference type="InterPro" id="IPR052097">
    <property type="entry name" value="SET-MYND_domain_protein"/>
</dbReference>
<dbReference type="SUPFAM" id="SSF82199">
    <property type="entry name" value="SET domain"/>
    <property type="match status" value="1"/>
</dbReference>
<dbReference type="InterPro" id="IPR044421">
    <property type="entry name" value="SMYD4_SET"/>
</dbReference>
<protein>
    <recommendedName>
        <fullName evidence="8">Protein-lysine N-methyltransferase SMYD4</fullName>
    </recommendedName>
    <alternativeName>
        <fullName evidence="9">SET and MYND domain-containing protein 4</fullName>
    </alternativeName>
</protein>
<dbReference type="GO" id="GO:0005737">
    <property type="term" value="C:cytoplasm"/>
    <property type="evidence" value="ECO:0007669"/>
    <property type="project" value="TreeGrafter"/>
</dbReference>
<dbReference type="Gene3D" id="2.170.270.10">
    <property type="entry name" value="SET domain"/>
    <property type="match status" value="1"/>
</dbReference>
<evidence type="ECO:0000256" key="6">
    <source>
        <dbReference type="ARBA" id="ARBA00022833"/>
    </source>
</evidence>
<dbReference type="GO" id="GO:0008276">
    <property type="term" value="F:protein methyltransferase activity"/>
    <property type="evidence" value="ECO:0007669"/>
    <property type="project" value="UniProtKB-ARBA"/>
</dbReference>
<dbReference type="Proteomes" id="UP001162162">
    <property type="component" value="Unassembled WGS sequence"/>
</dbReference>
<evidence type="ECO:0000256" key="10">
    <source>
        <dbReference type="PROSITE-ProRule" id="PRU00134"/>
    </source>
</evidence>
<gene>
    <name evidence="13" type="ORF">NQ318_007959</name>
</gene>
<comment type="caution">
    <text evidence="13">The sequence shown here is derived from an EMBL/GenBank/DDBJ whole genome shotgun (WGS) entry which is preliminary data.</text>
</comment>
<evidence type="ECO:0000256" key="9">
    <source>
        <dbReference type="ARBA" id="ARBA00093680"/>
    </source>
</evidence>
<reference evidence="13" key="1">
    <citation type="journal article" date="2023" name="Insect Mol. Biol.">
        <title>Genome sequencing provides insights into the evolution of gene families encoding plant cell wall-degrading enzymes in longhorned beetles.</title>
        <authorList>
            <person name="Shin N.R."/>
            <person name="Okamura Y."/>
            <person name="Kirsch R."/>
            <person name="Pauchet Y."/>
        </authorList>
    </citation>
    <scope>NUCLEOTIDE SEQUENCE</scope>
    <source>
        <strain evidence="13">AMC_N1</strain>
    </source>
</reference>
<evidence type="ECO:0000259" key="11">
    <source>
        <dbReference type="PROSITE" id="PS50280"/>
    </source>
</evidence>
<dbReference type="EMBL" id="JAPWTK010000136">
    <property type="protein sequence ID" value="KAJ8948436.1"/>
    <property type="molecule type" value="Genomic_DNA"/>
</dbReference>
<keyword evidence="2" id="KW-0808">Transferase</keyword>
<feature type="domain" description="SET" evidence="11">
    <location>
        <begin position="187"/>
        <end position="438"/>
    </location>
</feature>
<dbReference type="GO" id="GO:0008757">
    <property type="term" value="F:S-adenosylmethionine-dependent methyltransferase activity"/>
    <property type="evidence" value="ECO:0007669"/>
    <property type="project" value="UniProtKB-ARBA"/>
</dbReference>
<feature type="domain" description="MYND-type" evidence="12">
    <location>
        <begin position="231"/>
        <end position="269"/>
    </location>
</feature>
<evidence type="ECO:0000313" key="13">
    <source>
        <dbReference type="EMBL" id="KAJ8948436.1"/>
    </source>
</evidence>
<dbReference type="AlphaFoldDB" id="A0AAV8YCB6"/>
<dbReference type="Gene3D" id="1.25.40.10">
    <property type="entry name" value="Tetratricopeptide repeat domain"/>
    <property type="match status" value="1"/>
</dbReference>
<evidence type="ECO:0000313" key="14">
    <source>
        <dbReference type="Proteomes" id="UP001162162"/>
    </source>
</evidence>
<dbReference type="InterPro" id="IPR002893">
    <property type="entry name" value="Znf_MYND"/>
</dbReference>
<dbReference type="GO" id="GO:0032259">
    <property type="term" value="P:methylation"/>
    <property type="evidence" value="ECO:0007669"/>
    <property type="project" value="UniProtKB-KW"/>
</dbReference>
<evidence type="ECO:0000256" key="7">
    <source>
        <dbReference type="ARBA" id="ARBA00093423"/>
    </source>
</evidence>
<accession>A0AAV8YCB6</accession>
<dbReference type="PROSITE" id="PS50280">
    <property type="entry name" value="SET"/>
    <property type="match status" value="1"/>
</dbReference>
<evidence type="ECO:0000259" key="12">
    <source>
        <dbReference type="PROSITE" id="PS50865"/>
    </source>
</evidence>
<dbReference type="Gene3D" id="6.10.140.2220">
    <property type="match status" value="1"/>
</dbReference>
<dbReference type="PANTHER" id="PTHR46165:SF6">
    <property type="entry name" value="SET AND MYND DOMAIN-CONTAINING PROTEIN 4-LIKE PROTEIN"/>
    <property type="match status" value="1"/>
</dbReference>
<evidence type="ECO:0000256" key="2">
    <source>
        <dbReference type="ARBA" id="ARBA00022679"/>
    </source>
</evidence>
<dbReference type="InterPro" id="IPR001214">
    <property type="entry name" value="SET_dom"/>
</dbReference>
<dbReference type="Pfam" id="PF00856">
    <property type="entry name" value="SET"/>
    <property type="match status" value="1"/>
</dbReference>
<dbReference type="Gene3D" id="1.10.220.160">
    <property type="match status" value="1"/>
</dbReference>
<dbReference type="GO" id="GO:0008270">
    <property type="term" value="F:zinc ion binding"/>
    <property type="evidence" value="ECO:0007669"/>
    <property type="project" value="UniProtKB-KW"/>
</dbReference>
<comment type="function">
    <text evidence="7">Protein-lysine N-methyltransferase. Monomethylates PRMT5, modulating its transcriptional activity. May also act as a histone methyltransferase. Plays a critical role in cardiac development. Acts as a key epigenetic regulator of gene expression during cardiac development via its dual activities as a methyltransferase and negative regulator of HDAC1.</text>
</comment>
<dbReference type="GO" id="GO:0042826">
    <property type="term" value="F:histone deacetylase binding"/>
    <property type="evidence" value="ECO:0007669"/>
    <property type="project" value="TreeGrafter"/>
</dbReference>
<evidence type="ECO:0000256" key="1">
    <source>
        <dbReference type="ARBA" id="ARBA00022603"/>
    </source>
</evidence>
<dbReference type="GO" id="GO:0008170">
    <property type="term" value="F:N-methyltransferase activity"/>
    <property type="evidence" value="ECO:0007669"/>
    <property type="project" value="UniProtKB-ARBA"/>
</dbReference>
<evidence type="ECO:0000256" key="8">
    <source>
        <dbReference type="ARBA" id="ARBA00093635"/>
    </source>
</evidence>
<keyword evidence="3" id="KW-0949">S-adenosyl-L-methionine</keyword>
<dbReference type="GO" id="GO:0005634">
    <property type="term" value="C:nucleus"/>
    <property type="evidence" value="ECO:0007669"/>
    <property type="project" value="TreeGrafter"/>
</dbReference>
<evidence type="ECO:0000256" key="4">
    <source>
        <dbReference type="ARBA" id="ARBA00022723"/>
    </source>
</evidence>
<keyword evidence="6" id="KW-0862">Zinc</keyword>
<proteinExistence type="predicted"/>
<evidence type="ECO:0000256" key="3">
    <source>
        <dbReference type="ARBA" id="ARBA00022691"/>
    </source>
</evidence>
<keyword evidence="4" id="KW-0479">Metal-binding</keyword>
<organism evidence="13 14">
    <name type="scientific">Aromia moschata</name>
    <dbReference type="NCBI Taxonomy" id="1265417"/>
    <lineage>
        <taxon>Eukaryota</taxon>
        <taxon>Metazoa</taxon>
        <taxon>Ecdysozoa</taxon>
        <taxon>Arthropoda</taxon>
        <taxon>Hexapoda</taxon>
        <taxon>Insecta</taxon>
        <taxon>Pterygota</taxon>
        <taxon>Neoptera</taxon>
        <taxon>Endopterygota</taxon>
        <taxon>Coleoptera</taxon>
        <taxon>Polyphaga</taxon>
        <taxon>Cucujiformia</taxon>
        <taxon>Chrysomeloidea</taxon>
        <taxon>Cerambycidae</taxon>
        <taxon>Cerambycinae</taxon>
        <taxon>Callichromatini</taxon>
        <taxon>Aromia</taxon>
    </lineage>
</organism>
<dbReference type="InterPro" id="IPR011990">
    <property type="entry name" value="TPR-like_helical_dom_sf"/>
</dbReference>
<sequence length="545" mass="62381">MFNTNKQYSVETIVQDLLRHLSEKQLVAQASEQFSSLHSNCERVEFAHRLLEGAGLFPSLLADEKCNEVSGNFRQKGNDMFKARKTREAIEFYTKGVAFAEDGSEFLALAYANRSAVLYERGLYEECLMDIDRALKNNYPEKLRPKLLGRQNKASQLKVNQIPQSYFQPIPVIPEKQKNDLIQCASDSVEIKYTEDLGRHVLATKDIAVGDVLAIEKPFCHILIDQQYVHCHECLKLCYNLIPCAKCTNALYCSQDCRNKSNYYHKFECPIMATTKKLRMDKLKLLSMKIATIMKNQYGNISNWYDLNINNVYRSDRYDEIHNLVANTEQRAVSDLFERSSGKYTGLLESAQEERIFKELVLLHLQTAACNFHEISEMAENRDGVYELEEIGAGAYSFLSMFNHCCSPNVVRHCYGPVIVVRAIQSIKKGEQCYDNYGYHHALMTRSERRSKLKKQYFFDCSCEVCECDWPLYHNLPQIETDVAVTSADLAKLQNGDVEAAKVVLTETLPKIAAVEKLRPNRNVAELQEVVKQCLALLGNVRRSL</sequence>
<keyword evidence="14" id="KW-1185">Reference proteome</keyword>
<keyword evidence="1" id="KW-0489">Methyltransferase</keyword>
<dbReference type="SUPFAM" id="SSF48452">
    <property type="entry name" value="TPR-like"/>
    <property type="match status" value="1"/>
</dbReference>
<dbReference type="CDD" id="cd10536">
    <property type="entry name" value="SET_SMYD4"/>
    <property type="match status" value="1"/>
</dbReference>
<dbReference type="PANTHER" id="PTHR46165">
    <property type="entry name" value="SET AND MYND DOMAIN-CONTAINING PROTEIN 4"/>
    <property type="match status" value="1"/>
</dbReference>
<dbReference type="PROSITE" id="PS50865">
    <property type="entry name" value="ZF_MYND_2"/>
    <property type="match status" value="1"/>
</dbReference>
<dbReference type="InterPro" id="IPR046341">
    <property type="entry name" value="SET_dom_sf"/>
</dbReference>
<dbReference type="Pfam" id="PF01753">
    <property type="entry name" value="zf-MYND"/>
    <property type="match status" value="1"/>
</dbReference>